<dbReference type="InterPro" id="IPR001242">
    <property type="entry name" value="Condensation_dom"/>
</dbReference>
<evidence type="ECO:0000313" key="6">
    <source>
        <dbReference type="Proteomes" id="UP001432060"/>
    </source>
</evidence>
<dbReference type="InterPro" id="IPR020845">
    <property type="entry name" value="AMP-binding_CS"/>
</dbReference>
<dbReference type="InterPro" id="IPR036736">
    <property type="entry name" value="ACP-like_sf"/>
</dbReference>
<comment type="cofactor">
    <cofactor evidence="1">
        <name>pantetheine 4'-phosphate</name>
        <dbReference type="ChEBI" id="CHEBI:47942"/>
    </cofactor>
</comment>
<dbReference type="EMBL" id="CP109019">
    <property type="protein sequence ID" value="WUT81607.1"/>
    <property type="molecule type" value="Genomic_DNA"/>
</dbReference>
<dbReference type="PANTHER" id="PTHR45527:SF1">
    <property type="entry name" value="FATTY ACID SYNTHASE"/>
    <property type="match status" value="1"/>
</dbReference>
<dbReference type="Gene3D" id="2.30.38.10">
    <property type="entry name" value="Luciferase, Domain 3"/>
    <property type="match status" value="1"/>
</dbReference>
<accession>A0ABZ1XFN4</accession>
<evidence type="ECO:0000256" key="1">
    <source>
        <dbReference type="ARBA" id="ARBA00001957"/>
    </source>
</evidence>
<dbReference type="SUPFAM" id="SSF52777">
    <property type="entry name" value="CoA-dependent acyltransferases"/>
    <property type="match status" value="2"/>
</dbReference>
<dbReference type="Gene3D" id="3.30.300.30">
    <property type="match status" value="1"/>
</dbReference>
<dbReference type="SUPFAM" id="SSF47336">
    <property type="entry name" value="ACP-like"/>
    <property type="match status" value="1"/>
</dbReference>
<dbReference type="InterPro" id="IPR045851">
    <property type="entry name" value="AMP-bd_C_sf"/>
</dbReference>
<sequence>MTSALDTGRKEVPAEWNSTARQGLVKTLPQLFEAQAVRAPDNTAVVYGTTALSYRELNERANRLARALIARGAGPERLVALLLPRSAETVVALLAVVKAGAAWIPVDPEYPAARIAGLLESARPLLVVTSGDCAPLLPDGTDTLELDDAATVELLAARPPHDVTDAERAGELTADHPAYVIYTSGSTGRPKGVVMTHRGLASLAADHIERFGIVEGDGVLQFASFNFDCSVGDLVMALASGSALIVRPQDCLSGHQLGELIERTSATHVTIPPQVLAALPPAAYPTLKSVATAGDVLTAELVDQWAPGRRMFNAYGPTETTVDSLATEVMAGSGAPPIGRPVVNTRVYVLDDDMRPVPVGAEGELFIAGAGLARGYLRQPGLTAERFVPCPFGAPGERMYRSGDIARWRPDGNLEFLGRVDEQVKIRGFRIEPGEIEAVLNRHPDVTASVVTAREDRPGNKRLVAYVVAREGTAPDPAELRRLVGADLPDYFVPAAVVVLDAFPLNPNGKLDRRALPVPDLSALSSGRAPRTAREELLCGLFAEVLGLQRVGVDDGFFDLGGDSIMAIQLAAKTHRAGWVLEPADVFAHQRVEALAPLLAPVPTVASADEEAGAHLGPVPLAPALTRLGAALGTSRQSVVLTAPAGLRPELLVPALQAVLDHHDALRTRLEHGSEDVRLQVLPPGSVDAAACVRRVPLTGPDTADADMARAAAEAEPAVGDGQLLLALWGEVADGTVRLALVAHRLAMDPASWRILLHDLRTAWTALQDGTPVMLEPVGTSFRRWARHMADTAASPTPAAETEWWARTLATEDPPLDWRATESATGTSATARELTVTLPAEVAAPLLTKAPEAFHGRAEDVLLTGLALAVGEWRARRGPAAGGAVLLDVEGDGRDAFLPGADLSRTVGPFADTFPVAVDPGVTSWDEVCSGGAAVGEAIKRVKEQVRAVPHGGAGRGVPQGGRPVPQIGFAHRGRVAEGTWEGAVARVAAHGPAAPAYGLGITTLAVGPAEAPRLTAVWSWVPERIDDSSVEELARLWREALEGIAAHAERPSTGGHTPSDLTLLSLSQDEIDDLASEWANDF</sequence>
<protein>
    <submittedName>
        <fullName evidence="5">Amino acid adenylation domain-containing protein</fullName>
    </submittedName>
</protein>
<dbReference type="RefSeq" id="WP_329396068.1">
    <property type="nucleotide sequence ID" value="NZ_CP109019.1"/>
</dbReference>
<dbReference type="CDD" id="cd17652">
    <property type="entry name" value="A_NRPS_CmdD_like"/>
    <property type="match status" value="1"/>
</dbReference>
<dbReference type="InterPro" id="IPR010071">
    <property type="entry name" value="AA_adenyl_dom"/>
</dbReference>
<dbReference type="Pfam" id="PF00501">
    <property type="entry name" value="AMP-binding"/>
    <property type="match status" value="1"/>
</dbReference>
<dbReference type="Gene3D" id="3.30.559.10">
    <property type="entry name" value="Chloramphenicol acetyltransferase-like domain"/>
    <property type="match status" value="1"/>
</dbReference>
<dbReference type="Gene3D" id="3.40.50.980">
    <property type="match status" value="2"/>
</dbReference>
<proteinExistence type="predicted"/>
<dbReference type="InterPro" id="IPR009081">
    <property type="entry name" value="PP-bd_ACP"/>
</dbReference>
<keyword evidence="3" id="KW-0597">Phosphoprotein</keyword>
<dbReference type="InterPro" id="IPR000873">
    <property type="entry name" value="AMP-dep_synth/lig_dom"/>
</dbReference>
<dbReference type="SUPFAM" id="SSF56801">
    <property type="entry name" value="Acetyl-CoA synthetase-like"/>
    <property type="match status" value="1"/>
</dbReference>
<evidence type="ECO:0000313" key="5">
    <source>
        <dbReference type="EMBL" id="WUT81607.1"/>
    </source>
</evidence>
<gene>
    <name evidence="5" type="ORF">OG515_05000</name>
</gene>
<dbReference type="Gene3D" id="1.10.1200.10">
    <property type="entry name" value="ACP-like"/>
    <property type="match status" value="1"/>
</dbReference>
<dbReference type="PROSITE" id="PS50075">
    <property type="entry name" value="CARRIER"/>
    <property type="match status" value="1"/>
</dbReference>
<organism evidence="5 6">
    <name type="scientific">Streptomyces melanogenes</name>
    <dbReference type="NCBI Taxonomy" id="67326"/>
    <lineage>
        <taxon>Bacteria</taxon>
        <taxon>Bacillati</taxon>
        <taxon>Actinomycetota</taxon>
        <taxon>Actinomycetes</taxon>
        <taxon>Kitasatosporales</taxon>
        <taxon>Streptomycetaceae</taxon>
        <taxon>Streptomyces</taxon>
    </lineage>
</organism>
<reference evidence="5" key="1">
    <citation type="submission" date="2022-10" db="EMBL/GenBank/DDBJ databases">
        <title>The complete genomes of actinobacterial strains from the NBC collection.</title>
        <authorList>
            <person name="Joergensen T.S."/>
            <person name="Alvarez Arevalo M."/>
            <person name="Sterndorff E.B."/>
            <person name="Faurdal D."/>
            <person name="Vuksanovic O."/>
            <person name="Mourched A.-S."/>
            <person name="Charusanti P."/>
            <person name="Shaw S."/>
            <person name="Blin K."/>
            <person name="Weber T."/>
        </authorList>
    </citation>
    <scope>NUCLEOTIDE SEQUENCE</scope>
    <source>
        <strain evidence="5">NBC_00668</strain>
    </source>
</reference>
<dbReference type="Pfam" id="PF13193">
    <property type="entry name" value="AMP-binding_C"/>
    <property type="match status" value="1"/>
</dbReference>
<keyword evidence="2" id="KW-0596">Phosphopantetheine</keyword>
<dbReference type="InterPro" id="IPR025110">
    <property type="entry name" value="AMP-bd_C"/>
</dbReference>
<dbReference type="InterPro" id="IPR023213">
    <property type="entry name" value="CAT-like_dom_sf"/>
</dbReference>
<dbReference type="Gene3D" id="3.30.559.30">
    <property type="entry name" value="Nonribosomal peptide synthetase, condensation domain"/>
    <property type="match status" value="1"/>
</dbReference>
<dbReference type="Pfam" id="PF00550">
    <property type="entry name" value="PP-binding"/>
    <property type="match status" value="1"/>
</dbReference>
<dbReference type="NCBIfam" id="TIGR01733">
    <property type="entry name" value="AA-adenyl-dom"/>
    <property type="match status" value="1"/>
</dbReference>
<dbReference type="InterPro" id="IPR020806">
    <property type="entry name" value="PKS_PP-bd"/>
</dbReference>
<feature type="domain" description="Carrier" evidence="4">
    <location>
        <begin position="529"/>
        <end position="603"/>
    </location>
</feature>
<evidence type="ECO:0000259" key="4">
    <source>
        <dbReference type="PROSITE" id="PS50075"/>
    </source>
</evidence>
<keyword evidence="6" id="KW-1185">Reference proteome</keyword>
<dbReference type="PROSITE" id="PS00455">
    <property type="entry name" value="AMP_BINDING"/>
    <property type="match status" value="1"/>
</dbReference>
<dbReference type="Proteomes" id="UP001432060">
    <property type="component" value="Chromosome"/>
</dbReference>
<name>A0ABZ1XFN4_9ACTN</name>
<evidence type="ECO:0000256" key="3">
    <source>
        <dbReference type="ARBA" id="ARBA00022553"/>
    </source>
</evidence>
<dbReference type="SMART" id="SM00823">
    <property type="entry name" value="PKS_PP"/>
    <property type="match status" value="1"/>
</dbReference>
<evidence type="ECO:0000256" key="2">
    <source>
        <dbReference type="ARBA" id="ARBA00022450"/>
    </source>
</evidence>
<dbReference type="Pfam" id="PF00668">
    <property type="entry name" value="Condensation"/>
    <property type="match status" value="1"/>
</dbReference>
<dbReference type="PANTHER" id="PTHR45527">
    <property type="entry name" value="NONRIBOSOMAL PEPTIDE SYNTHETASE"/>
    <property type="match status" value="1"/>
</dbReference>